<evidence type="ECO:0000256" key="4">
    <source>
        <dbReference type="ARBA" id="ARBA00022679"/>
    </source>
</evidence>
<comment type="similarity">
    <text evidence="2 6">Belongs to the class-III pyridoxal-phosphate-dependent aminotransferase family.</text>
</comment>
<keyword evidence="8" id="KW-1185">Reference proteome</keyword>
<evidence type="ECO:0000313" key="7">
    <source>
        <dbReference type="EMBL" id="MEJ8571418.1"/>
    </source>
</evidence>
<dbReference type="FunFam" id="3.40.640.10:FF:000014">
    <property type="entry name" value="Adenosylmethionine-8-amino-7-oxononanoate aminotransferase, probable"/>
    <property type="match status" value="1"/>
</dbReference>
<dbReference type="InterPro" id="IPR015422">
    <property type="entry name" value="PyrdxlP-dep_Trfase_small"/>
</dbReference>
<dbReference type="InterPro" id="IPR005814">
    <property type="entry name" value="Aminotrans_3"/>
</dbReference>
<dbReference type="EMBL" id="JAZHOF010000003">
    <property type="protein sequence ID" value="MEJ8571418.1"/>
    <property type="molecule type" value="Genomic_DNA"/>
</dbReference>
<protein>
    <submittedName>
        <fullName evidence="7">Aminotransferase</fullName>
    </submittedName>
</protein>
<reference evidence="7 8" key="1">
    <citation type="submission" date="2024-02" db="EMBL/GenBank/DDBJ databases">
        <title>Genome analysis and characterization of Microbaculum marinisediminis sp. nov., isolated from marine sediment.</title>
        <authorList>
            <person name="Du Z.-J."/>
            <person name="Ye Y.-Q."/>
            <person name="Zhang Z.-R."/>
            <person name="Yuan S.-M."/>
            <person name="Zhang X.-Y."/>
        </authorList>
    </citation>
    <scope>NUCLEOTIDE SEQUENCE [LARGE SCALE GENOMIC DNA]</scope>
    <source>
        <strain evidence="7 8">SDUM1044001</strain>
    </source>
</reference>
<evidence type="ECO:0000256" key="6">
    <source>
        <dbReference type="RuleBase" id="RU003560"/>
    </source>
</evidence>
<keyword evidence="3 7" id="KW-0032">Aminotransferase</keyword>
<dbReference type="Gene3D" id="3.40.640.10">
    <property type="entry name" value="Type I PLP-dependent aspartate aminotransferase-like (Major domain)"/>
    <property type="match status" value="1"/>
</dbReference>
<gene>
    <name evidence="7" type="ORF">V3328_08040</name>
</gene>
<organism evidence="7 8">
    <name type="scientific">Microbaculum marinum</name>
    <dbReference type="NCBI Taxonomy" id="1764581"/>
    <lineage>
        <taxon>Bacteria</taxon>
        <taxon>Pseudomonadati</taxon>
        <taxon>Pseudomonadota</taxon>
        <taxon>Alphaproteobacteria</taxon>
        <taxon>Hyphomicrobiales</taxon>
        <taxon>Tepidamorphaceae</taxon>
        <taxon>Microbaculum</taxon>
    </lineage>
</organism>
<keyword evidence="5 6" id="KW-0663">Pyridoxal phosphate</keyword>
<dbReference type="InterPro" id="IPR049704">
    <property type="entry name" value="Aminotrans_3_PPA_site"/>
</dbReference>
<sequence>MSVQPTHNLSVEELDKQSVFHPFTALAQHMETGPRIMVSGEGVTLKDRQGREYIDALAGLWCVNIGYGRTEIAEAVDRQIRQLPYYHSFASMGTEPAAYVADRLKRMLPGDMGRVFFGLSGSDANDTQVKLVWYYNNLRGRPNKKKIIARKRGYHGVTVAAGSLTGLPVLHNAFDLPVDRILHTATPHYYWNAEPGMSEEEFSRSCAEELDALIEREGPDTVAAFIAEPVMGAGGVIVPPKGYFEEVQKVLRKHDVLLIADEVICGFGRLGRMFGSQVFDIEPDMVTIAKGITSGYVPLSASVVSEPMWQVIMEGSKELGVFGHGYTYTAHPVSCAAAVANLDIIEAEKLDQRAAETGRYMQELLRETFEGEPMIAEVRGVGLIAAVELVPDPAVKKPFDPSLKVAGRIAAKALDHGLITRALPNGDSLAFSPPLVISRDEIAQCVERLARSIAEIRDELTRDGVGQA</sequence>
<accession>A0AAW9RM83</accession>
<dbReference type="GO" id="GO:0009448">
    <property type="term" value="P:gamma-aminobutyric acid metabolic process"/>
    <property type="evidence" value="ECO:0007669"/>
    <property type="project" value="TreeGrafter"/>
</dbReference>
<dbReference type="Pfam" id="PF00202">
    <property type="entry name" value="Aminotran_3"/>
    <property type="match status" value="1"/>
</dbReference>
<evidence type="ECO:0000256" key="1">
    <source>
        <dbReference type="ARBA" id="ARBA00001933"/>
    </source>
</evidence>
<dbReference type="RefSeq" id="WP_340329120.1">
    <property type="nucleotide sequence ID" value="NZ_JAZHOF010000003.1"/>
</dbReference>
<comment type="caution">
    <text evidence="7">The sequence shown here is derived from an EMBL/GenBank/DDBJ whole genome shotgun (WGS) entry which is preliminary data.</text>
</comment>
<evidence type="ECO:0000256" key="5">
    <source>
        <dbReference type="ARBA" id="ARBA00022898"/>
    </source>
</evidence>
<dbReference type="GO" id="GO:0009102">
    <property type="term" value="P:biotin biosynthetic process"/>
    <property type="evidence" value="ECO:0007669"/>
    <property type="project" value="TreeGrafter"/>
</dbReference>
<dbReference type="PROSITE" id="PS00600">
    <property type="entry name" value="AA_TRANSFER_CLASS_3"/>
    <property type="match status" value="1"/>
</dbReference>
<dbReference type="Gene3D" id="3.90.1150.10">
    <property type="entry name" value="Aspartate Aminotransferase, domain 1"/>
    <property type="match status" value="1"/>
</dbReference>
<evidence type="ECO:0000313" key="8">
    <source>
        <dbReference type="Proteomes" id="UP001378188"/>
    </source>
</evidence>
<dbReference type="SUPFAM" id="SSF53383">
    <property type="entry name" value="PLP-dependent transferases"/>
    <property type="match status" value="1"/>
</dbReference>
<evidence type="ECO:0000256" key="2">
    <source>
        <dbReference type="ARBA" id="ARBA00008954"/>
    </source>
</evidence>
<dbReference type="InterPro" id="IPR015421">
    <property type="entry name" value="PyrdxlP-dep_Trfase_major"/>
</dbReference>
<dbReference type="PIRSF" id="PIRSF000521">
    <property type="entry name" value="Transaminase_4ab_Lys_Orn"/>
    <property type="match status" value="1"/>
</dbReference>
<dbReference type="GO" id="GO:0004015">
    <property type="term" value="F:adenosylmethionine-8-amino-7-oxononanoate transaminase activity"/>
    <property type="evidence" value="ECO:0007669"/>
    <property type="project" value="TreeGrafter"/>
</dbReference>
<dbReference type="PANTHER" id="PTHR42684:SF3">
    <property type="entry name" value="ADENOSYLMETHIONINE-8-AMINO-7-OXONONANOATE AMINOTRANSFERASE"/>
    <property type="match status" value="1"/>
</dbReference>
<dbReference type="PANTHER" id="PTHR42684">
    <property type="entry name" value="ADENOSYLMETHIONINE-8-AMINO-7-OXONONANOATE AMINOTRANSFERASE"/>
    <property type="match status" value="1"/>
</dbReference>
<evidence type="ECO:0000256" key="3">
    <source>
        <dbReference type="ARBA" id="ARBA00022576"/>
    </source>
</evidence>
<proteinExistence type="inferred from homology"/>
<comment type="cofactor">
    <cofactor evidence="1">
        <name>pyridoxal 5'-phosphate</name>
        <dbReference type="ChEBI" id="CHEBI:597326"/>
    </cofactor>
</comment>
<name>A0AAW9RM83_9HYPH</name>
<dbReference type="GO" id="GO:0030170">
    <property type="term" value="F:pyridoxal phosphate binding"/>
    <property type="evidence" value="ECO:0007669"/>
    <property type="project" value="InterPro"/>
</dbReference>
<dbReference type="NCBIfam" id="NF005682">
    <property type="entry name" value="PRK07480.1"/>
    <property type="match status" value="1"/>
</dbReference>
<dbReference type="NCBIfam" id="NF004767">
    <property type="entry name" value="PRK06105.1"/>
    <property type="match status" value="1"/>
</dbReference>
<dbReference type="CDD" id="cd00610">
    <property type="entry name" value="OAT_like"/>
    <property type="match status" value="1"/>
</dbReference>
<dbReference type="Proteomes" id="UP001378188">
    <property type="component" value="Unassembled WGS sequence"/>
</dbReference>
<dbReference type="AlphaFoldDB" id="A0AAW9RM83"/>
<keyword evidence="4" id="KW-0808">Transferase</keyword>
<dbReference type="InterPro" id="IPR015424">
    <property type="entry name" value="PyrdxlP-dep_Trfase"/>
</dbReference>